<keyword evidence="2" id="KW-1185">Reference proteome</keyword>
<evidence type="ECO:0000313" key="2">
    <source>
        <dbReference type="Proteomes" id="UP000807342"/>
    </source>
</evidence>
<accession>A0A9P5WVW5</accession>
<dbReference type="AlphaFoldDB" id="A0A9P5WVW5"/>
<reference evidence="1" key="1">
    <citation type="submission" date="2020-11" db="EMBL/GenBank/DDBJ databases">
        <authorList>
            <consortium name="DOE Joint Genome Institute"/>
            <person name="Ahrendt S."/>
            <person name="Riley R."/>
            <person name="Andreopoulos W."/>
            <person name="Labutti K."/>
            <person name="Pangilinan J."/>
            <person name="Ruiz-Duenas F.J."/>
            <person name="Barrasa J.M."/>
            <person name="Sanchez-Garcia M."/>
            <person name="Camarero S."/>
            <person name="Miyauchi S."/>
            <person name="Serrano A."/>
            <person name="Linde D."/>
            <person name="Babiker R."/>
            <person name="Drula E."/>
            <person name="Ayuso-Fernandez I."/>
            <person name="Pacheco R."/>
            <person name="Padilla G."/>
            <person name="Ferreira P."/>
            <person name="Barriuso J."/>
            <person name="Kellner H."/>
            <person name="Castanera R."/>
            <person name="Alfaro M."/>
            <person name="Ramirez L."/>
            <person name="Pisabarro A.G."/>
            <person name="Kuo A."/>
            <person name="Tritt A."/>
            <person name="Lipzen A."/>
            <person name="He G."/>
            <person name="Yan M."/>
            <person name="Ng V."/>
            <person name="Cullen D."/>
            <person name="Martin F."/>
            <person name="Rosso M.-N."/>
            <person name="Henrissat B."/>
            <person name="Hibbett D."/>
            <person name="Martinez A.T."/>
            <person name="Grigoriev I.V."/>
        </authorList>
    </citation>
    <scope>NUCLEOTIDE SEQUENCE</scope>
    <source>
        <strain evidence="1">MF-IS2</strain>
    </source>
</reference>
<sequence>MLLIITVAQPPAQAHQPILSKRSKWPFYATHGPSHCQFFIEAPSIPKDTSLPLMVKMANNALACAKSTLQVVEPEMVKCPENHMTQVLVAHVTIVARLVQRHDLRYELS</sequence>
<dbReference type="EMBL" id="MU153670">
    <property type="protein sequence ID" value="KAF9439684.1"/>
    <property type="molecule type" value="Genomic_DNA"/>
</dbReference>
<protein>
    <submittedName>
        <fullName evidence="1">Uncharacterized protein</fullName>
    </submittedName>
</protein>
<proteinExistence type="predicted"/>
<comment type="caution">
    <text evidence="1">The sequence shown here is derived from an EMBL/GenBank/DDBJ whole genome shotgun (WGS) entry which is preliminary data.</text>
</comment>
<dbReference type="Proteomes" id="UP000807342">
    <property type="component" value="Unassembled WGS sequence"/>
</dbReference>
<evidence type="ECO:0000313" key="1">
    <source>
        <dbReference type="EMBL" id="KAF9439684.1"/>
    </source>
</evidence>
<gene>
    <name evidence="1" type="ORF">P691DRAFT_769134</name>
</gene>
<name>A0A9P5WVW5_9AGAR</name>
<organism evidence="1 2">
    <name type="scientific">Macrolepiota fuliginosa MF-IS2</name>
    <dbReference type="NCBI Taxonomy" id="1400762"/>
    <lineage>
        <taxon>Eukaryota</taxon>
        <taxon>Fungi</taxon>
        <taxon>Dikarya</taxon>
        <taxon>Basidiomycota</taxon>
        <taxon>Agaricomycotina</taxon>
        <taxon>Agaricomycetes</taxon>
        <taxon>Agaricomycetidae</taxon>
        <taxon>Agaricales</taxon>
        <taxon>Agaricineae</taxon>
        <taxon>Agaricaceae</taxon>
        <taxon>Macrolepiota</taxon>
    </lineage>
</organism>